<dbReference type="Proteomes" id="UP000228380">
    <property type="component" value="Unplaced"/>
</dbReference>
<dbReference type="AlphaFoldDB" id="A0A8B7BV06"/>
<gene>
    <name evidence="3" type="primary">LOC103704460</name>
</gene>
<evidence type="ECO:0000313" key="3">
    <source>
        <dbReference type="RefSeq" id="XP_008785964.2"/>
    </source>
</evidence>
<sequence>MDSKFRRRTRTATTSTALRRAAAAHHPQLYVGPSYSFLPNPNLNPKPILAHDNSASSVDPGAFRVPRGDPSAAHGDGYDGYLAHPTPISKRLWRRRRLVWIRRLTIYGDGRGEAQGFSVRHYGAALGRSSDGQAPAVSNLVKPKNWTNKVAQLASKTGVRKGLKKDSQGRPICVL</sequence>
<dbReference type="GeneID" id="103704460"/>
<dbReference type="RefSeq" id="XP_008785964.2">
    <property type="nucleotide sequence ID" value="XM_008787742.4"/>
</dbReference>
<proteinExistence type="predicted"/>
<name>A0A8B7BV06_PHODC</name>
<evidence type="ECO:0000256" key="1">
    <source>
        <dbReference type="SAM" id="MobiDB-lite"/>
    </source>
</evidence>
<reference evidence="3" key="1">
    <citation type="submission" date="2025-08" db="UniProtKB">
        <authorList>
            <consortium name="RefSeq"/>
        </authorList>
    </citation>
    <scope>IDENTIFICATION</scope>
    <source>
        <tissue evidence="3">Young leaves</tissue>
    </source>
</reference>
<dbReference type="KEGG" id="pda:103704460"/>
<organism evidence="2 3">
    <name type="scientific">Phoenix dactylifera</name>
    <name type="common">Date palm</name>
    <dbReference type="NCBI Taxonomy" id="42345"/>
    <lineage>
        <taxon>Eukaryota</taxon>
        <taxon>Viridiplantae</taxon>
        <taxon>Streptophyta</taxon>
        <taxon>Embryophyta</taxon>
        <taxon>Tracheophyta</taxon>
        <taxon>Spermatophyta</taxon>
        <taxon>Magnoliopsida</taxon>
        <taxon>Liliopsida</taxon>
        <taxon>Arecaceae</taxon>
        <taxon>Coryphoideae</taxon>
        <taxon>Phoeniceae</taxon>
        <taxon>Phoenix</taxon>
    </lineage>
</organism>
<evidence type="ECO:0000313" key="2">
    <source>
        <dbReference type="Proteomes" id="UP000228380"/>
    </source>
</evidence>
<feature type="region of interest" description="Disordered" evidence="1">
    <location>
        <begin position="48"/>
        <end position="80"/>
    </location>
</feature>
<keyword evidence="2" id="KW-1185">Reference proteome</keyword>
<accession>A0A8B7BV06</accession>
<protein>
    <submittedName>
        <fullName evidence="3">Uncharacterized protein LOC103704460 isoform X1</fullName>
    </submittedName>
</protein>